<evidence type="ECO:0000256" key="1">
    <source>
        <dbReference type="ARBA" id="ARBA00004613"/>
    </source>
</evidence>
<dbReference type="RefSeq" id="XP_035689774.1">
    <property type="nucleotide sequence ID" value="XM_035833881.1"/>
</dbReference>
<dbReference type="PANTHER" id="PTHR47221">
    <property type="entry name" value="FIBRINOGEN ALPHA CHAIN"/>
    <property type="match status" value="1"/>
</dbReference>
<dbReference type="InterPro" id="IPR014716">
    <property type="entry name" value="Fibrinogen_a/b/g_C_1"/>
</dbReference>
<keyword evidence="5" id="KW-1015">Disulfide bond</keyword>
<dbReference type="Proteomes" id="UP000001554">
    <property type="component" value="Chromosome 10"/>
</dbReference>
<dbReference type="SMART" id="SM00186">
    <property type="entry name" value="FBG"/>
    <property type="match status" value="1"/>
</dbReference>
<evidence type="ECO:0000313" key="10">
    <source>
        <dbReference type="RefSeq" id="XP_035689774.1"/>
    </source>
</evidence>
<keyword evidence="3" id="KW-0732">Signal</keyword>
<evidence type="ECO:0000256" key="6">
    <source>
        <dbReference type="ARBA" id="ARBA00023180"/>
    </source>
</evidence>
<dbReference type="Pfam" id="PF00147">
    <property type="entry name" value="Fibrinogen_C"/>
    <property type="match status" value="1"/>
</dbReference>
<dbReference type="OrthoDB" id="6130531at2759"/>
<evidence type="ECO:0000313" key="9">
    <source>
        <dbReference type="Proteomes" id="UP000001554"/>
    </source>
</evidence>
<dbReference type="GeneID" id="118425063"/>
<dbReference type="PANTHER" id="PTHR47221:SF6">
    <property type="entry name" value="FIBRINOGEN ALPHA CHAIN"/>
    <property type="match status" value="1"/>
</dbReference>
<dbReference type="KEGG" id="bfo:118425063"/>
<sequence>MTSTQETPVLTDSSERTEFPSNPRTEGAVRACGEPRDCADLYEEGSTTSGVYCITLQNSTRVGVYCDMDTDGGGWTVIQRRIDGTVPFNRPWADYKRGFGNKSGEHWLGNDNIHLLTNQRAYRLRIVMSPPQGKQQSFTCTRGYFK</sequence>
<accession>A0A9J7LX30</accession>
<organism evidence="9 10">
    <name type="scientific">Branchiostoma floridae</name>
    <name type="common">Florida lancelet</name>
    <name type="synonym">Amphioxus</name>
    <dbReference type="NCBI Taxonomy" id="7739"/>
    <lineage>
        <taxon>Eukaryota</taxon>
        <taxon>Metazoa</taxon>
        <taxon>Chordata</taxon>
        <taxon>Cephalochordata</taxon>
        <taxon>Leptocardii</taxon>
        <taxon>Amphioxiformes</taxon>
        <taxon>Branchiostomatidae</taxon>
        <taxon>Branchiostoma</taxon>
    </lineage>
</organism>
<reference evidence="10" key="2">
    <citation type="submission" date="2025-08" db="UniProtKB">
        <authorList>
            <consortium name="RefSeq"/>
        </authorList>
    </citation>
    <scope>IDENTIFICATION</scope>
    <source>
        <strain evidence="10">S238N-H82</strain>
        <tissue evidence="10">Testes</tissue>
    </source>
</reference>
<keyword evidence="6" id="KW-0325">Glycoprotein</keyword>
<dbReference type="AlphaFoldDB" id="A0A9J7LX30"/>
<reference evidence="9" key="1">
    <citation type="journal article" date="2020" name="Nat. Ecol. Evol.">
        <title>Deeply conserved synteny resolves early events in vertebrate evolution.</title>
        <authorList>
            <person name="Simakov O."/>
            <person name="Marletaz F."/>
            <person name="Yue J.X."/>
            <person name="O'Connell B."/>
            <person name="Jenkins J."/>
            <person name="Brandt A."/>
            <person name="Calef R."/>
            <person name="Tung C.H."/>
            <person name="Huang T.K."/>
            <person name="Schmutz J."/>
            <person name="Satoh N."/>
            <person name="Yu J.K."/>
            <person name="Putnam N.H."/>
            <person name="Green R.E."/>
            <person name="Rokhsar D.S."/>
        </authorList>
    </citation>
    <scope>NUCLEOTIDE SEQUENCE [LARGE SCALE GENOMIC DNA]</scope>
    <source>
        <strain evidence="9">S238N-H82</strain>
    </source>
</reference>
<feature type="compositionally biased region" description="Polar residues" evidence="7">
    <location>
        <begin position="1"/>
        <end position="12"/>
    </location>
</feature>
<keyword evidence="2" id="KW-0964">Secreted</keyword>
<evidence type="ECO:0000256" key="2">
    <source>
        <dbReference type="ARBA" id="ARBA00022525"/>
    </source>
</evidence>
<dbReference type="InterPro" id="IPR037579">
    <property type="entry name" value="FIB_ANG-like"/>
</dbReference>
<keyword evidence="9" id="KW-1185">Reference proteome</keyword>
<dbReference type="InterPro" id="IPR036056">
    <property type="entry name" value="Fibrinogen-like_C"/>
</dbReference>
<gene>
    <name evidence="10" type="primary">LOC118425063</name>
</gene>
<dbReference type="PROSITE" id="PS51406">
    <property type="entry name" value="FIBRINOGEN_C_2"/>
    <property type="match status" value="1"/>
</dbReference>
<dbReference type="SUPFAM" id="SSF56496">
    <property type="entry name" value="Fibrinogen C-terminal domain-like"/>
    <property type="match status" value="1"/>
</dbReference>
<evidence type="ECO:0000256" key="5">
    <source>
        <dbReference type="ARBA" id="ARBA00023157"/>
    </source>
</evidence>
<evidence type="ECO:0000256" key="3">
    <source>
        <dbReference type="ARBA" id="ARBA00022729"/>
    </source>
</evidence>
<dbReference type="OMA" id="MLDICEA"/>
<protein>
    <submittedName>
        <fullName evidence="10">Angiopoietin-2-like</fullName>
    </submittedName>
</protein>
<name>A0A9J7LX30_BRAFL</name>
<comment type="subcellular location">
    <subcellularLocation>
        <location evidence="1">Secreted</location>
    </subcellularLocation>
</comment>
<evidence type="ECO:0000256" key="7">
    <source>
        <dbReference type="SAM" id="MobiDB-lite"/>
    </source>
</evidence>
<evidence type="ECO:0000256" key="4">
    <source>
        <dbReference type="ARBA" id="ARBA00023054"/>
    </source>
</evidence>
<feature type="domain" description="Fibrinogen C-terminal" evidence="8">
    <location>
        <begin position="29"/>
        <end position="126"/>
    </location>
</feature>
<keyword evidence="4" id="KW-0175">Coiled coil</keyword>
<dbReference type="NCBIfam" id="NF040941">
    <property type="entry name" value="GGGWT_bact"/>
    <property type="match status" value="1"/>
</dbReference>
<feature type="region of interest" description="Disordered" evidence="7">
    <location>
        <begin position="1"/>
        <end position="30"/>
    </location>
</feature>
<evidence type="ECO:0000259" key="8">
    <source>
        <dbReference type="PROSITE" id="PS51406"/>
    </source>
</evidence>
<dbReference type="GO" id="GO:0005576">
    <property type="term" value="C:extracellular region"/>
    <property type="evidence" value="ECO:0007669"/>
    <property type="project" value="UniProtKB-SubCell"/>
</dbReference>
<proteinExistence type="predicted"/>
<dbReference type="InterPro" id="IPR002181">
    <property type="entry name" value="Fibrinogen_a/b/g_C_dom"/>
</dbReference>
<dbReference type="Gene3D" id="3.90.215.10">
    <property type="entry name" value="Gamma Fibrinogen, chain A, domain 1"/>
    <property type="match status" value="1"/>
</dbReference>